<feature type="signal peptide" evidence="1">
    <location>
        <begin position="1"/>
        <end position="28"/>
    </location>
</feature>
<evidence type="ECO:0008006" key="4">
    <source>
        <dbReference type="Google" id="ProtNLM"/>
    </source>
</evidence>
<keyword evidence="3" id="KW-1185">Reference proteome</keyword>
<dbReference type="Proteomes" id="UP000004699">
    <property type="component" value="Unassembled WGS sequence"/>
</dbReference>
<accession>B8KSG3</accession>
<dbReference type="HOGENOM" id="CLU_072059_2_0_6"/>
<reference evidence="3" key="1">
    <citation type="journal article" date="2013" name="BMC Microbiol.">
        <title>Taxonomy and evolution of bacteriochlorophyll a-containing members of the OM60/NOR5 clade of marine gammaproteobacteria: description of Luminiphilus syltensis gen. nov., sp. nov., reclassification of Haliea rubra as Pseudohaliea rubra gen. nov., comb. nov., and emendation of Chromatocurvus halotolerans.</title>
        <authorList>
            <person name="Spring S."/>
            <person name="Riedel T."/>
            <person name="Sproer C."/>
            <person name="Yan S."/>
            <person name="Harder J."/>
            <person name="Fuchs B.M."/>
        </authorList>
    </citation>
    <scope>NUCLEOTIDE SEQUENCE [LARGE SCALE GENOMIC DNA]</scope>
    <source>
        <strain evidence="3">NOR51-B</strain>
    </source>
</reference>
<gene>
    <name evidence="2" type="ORF">NOR51B_2803</name>
</gene>
<dbReference type="eggNOG" id="COG3637">
    <property type="taxonomic scope" value="Bacteria"/>
</dbReference>
<protein>
    <recommendedName>
        <fullName evidence="4">Transporter</fullName>
    </recommendedName>
</protein>
<evidence type="ECO:0000256" key="1">
    <source>
        <dbReference type="SAM" id="SignalP"/>
    </source>
</evidence>
<dbReference type="AlphaFoldDB" id="B8KSG3"/>
<feature type="chain" id="PRO_5002873532" description="Transporter" evidence="1">
    <location>
        <begin position="29"/>
        <end position="276"/>
    </location>
</feature>
<proteinExistence type="predicted"/>
<evidence type="ECO:0000313" key="3">
    <source>
        <dbReference type="Proteomes" id="UP000004699"/>
    </source>
</evidence>
<keyword evidence="1" id="KW-0732">Signal</keyword>
<organism evidence="2 3">
    <name type="scientific">Luminiphilus syltensis NOR5-1B</name>
    <dbReference type="NCBI Taxonomy" id="565045"/>
    <lineage>
        <taxon>Bacteria</taxon>
        <taxon>Pseudomonadati</taxon>
        <taxon>Pseudomonadota</taxon>
        <taxon>Gammaproteobacteria</taxon>
        <taxon>Cellvibrionales</taxon>
        <taxon>Halieaceae</taxon>
        <taxon>Luminiphilus</taxon>
    </lineage>
</organism>
<evidence type="ECO:0000313" key="2">
    <source>
        <dbReference type="EMBL" id="EED36850.1"/>
    </source>
</evidence>
<dbReference type="STRING" id="565045.NOR51B_2803"/>
<name>B8KSG3_9GAMM</name>
<dbReference type="EMBL" id="DS999411">
    <property type="protein sequence ID" value="EED36850.1"/>
    <property type="molecule type" value="Genomic_DNA"/>
</dbReference>
<sequence length="276" mass="30210">MTLMPFNNSVPRLRRVLPTIALALPAFASSQEGGQTDIAAQLANPIASLISVPIQANYDDNFGIDDKGSVFRTNVQPVIPFSLNEDWNVISRTILPIIDQQDTPFVGYSEFGLGDVTQSLFFSPSKPTAGGWTWGAGPAFLLPTATDEFLGAEQWGVGPTAVALKQSGPWTFGGLVNHIESFVGDDDRGDISATFLQPFVSYITPTKTTFSMNLESTYNWENTAWSVPINLQVSQLLKFGDQLMQLGAGVRYRAESPDQRPEGWGVRLNVVFVYPR</sequence>